<accession>A0AAD7JYL7</accession>
<dbReference type="Proteomes" id="UP001215598">
    <property type="component" value="Unassembled WGS sequence"/>
</dbReference>
<proteinExistence type="predicted"/>
<feature type="region of interest" description="Disordered" evidence="1">
    <location>
        <begin position="452"/>
        <end position="502"/>
    </location>
</feature>
<evidence type="ECO:0000313" key="2">
    <source>
        <dbReference type="EMBL" id="KAJ7773190.1"/>
    </source>
</evidence>
<feature type="region of interest" description="Disordered" evidence="1">
    <location>
        <begin position="375"/>
        <end position="406"/>
    </location>
</feature>
<dbReference type="EMBL" id="JARKIB010000013">
    <property type="protein sequence ID" value="KAJ7773190.1"/>
    <property type="molecule type" value="Genomic_DNA"/>
</dbReference>
<comment type="caution">
    <text evidence="2">The sequence shown here is derived from an EMBL/GenBank/DDBJ whole genome shotgun (WGS) entry which is preliminary data.</text>
</comment>
<evidence type="ECO:0000313" key="3">
    <source>
        <dbReference type="Proteomes" id="UP001215598"/>
    </source>
</evidence>
<evidence type="ECO:0000256" key="1">
    <source>
        <dbReference type="SAM" id="MobiDB-lite"/>
    </source>
</evidence>
<feature type="compositionally biased region" description="Basic and acidic residues" evidence="1">
    <location>
        <begin position="389"/>
        <end position="406"/>
    </location>
</feature>
<organism evidence="2 3">
    <name type="scientific">Mycena metata</name>
    <dbReference type="NCBI Taxonomy" id="1033252"/>
    <lineage>
        <taxon>Eukaryota</taxon>
        <taxon>Fungi</taxon>
        <taxon>Dikarya</taxon>
        <taxon>Basidiomycota</taxon>
        <taxon>Agaricomycotina</taxon>
        <taxon>Agaricomycetes</taxon>
        <taxon>Agaricomycetidae</taxon>
        <taxon>Agaricales</taxon>
        <taxon>Marasmiineae</taxon>
        <taxon>Mycenaceae</taxon>
        <taxon>Mycena</taxon>
    </lineage>
</organism>
<reference evidence="2" key="1">
    <citation type="submission" date="2023-03" db="EMBL/GenBank/DDBJ databases">
        <title>Massive genome expansion in bonnet fungi (Mycena s.s.) driven by repeated elements and novel gene families across ecological guilds.</title>
        <authorList>
            <consortium name="Lawrence Berkeley National Laboratory"/>
            <person name="Harder C.B."/>
            <person name="Miyauchi S."/>
            <person name="Viragh M."/>
            <person name="Kuo A."/>
            <person name="Thoen E."/>
            <person name="Andreopoulos B."/>
            <person name="Lu D."/>
            <person name="Skrede I."/>
            <person name="Drula E."/>
            <person name="Henrissat B."/>
            <person name="Morin E."/>
            <person name="Kohler A."/>
            <person name="Barry K."/>
            <person name="LaButti K."/>
            <person name="Morin E."/>
            <person name="Salamov A."/>
            <person name="Lipzen A."/>
            <person name="Mereny Z."/>
            <person name="Hegedus B."/>
            <person name="Baldrian P."/>
            <person name="Stursova M."/>
            <person name="Weitz H."/>
            <person name="Taylor A."/>
            <person name="Grigoriev I.V."/>
            <person name="Nagy L.G."/>
            <person name="Martin F."/>
            <person name="Kauserud H."/>
        </authorList>
    </citation>
    <scope>NUCLEOTIDE SEQUENCE</scope>
    <source>
        <strain evidence="2">CBHHK182m</strain>
    </source>
</reference>
<gene>
    <name evidence="2" type="ORF">B0H16DRAFT_1511415</name>
</gene>
<keyword evidence="3" id="KW-1185">Reference proteome</keyword>
<name>A0AAD7JYL7_9AGAR</name>
<protein>
    <submittedName>
        <fullName evidence="2">Uncharacterized protein</fullName>
    </submittedName>
</protein>
<sequence length="515" mass="56585">MGSFGIFFQVLSEHMKEEVLETFKIEACSISVGEAATESLPHVQNLIVTAKRLIFVNGEGTAVFQKAYKFAPEVVVKNALDILIISSRANVHDDFDTYLQFPQGEATKAMSCIQAACAKIPRQLATKVFAVDANLHARPLNILCPSHRDFIRSVNQIFSALAYEDCGRVLAPIVNFQVSLMAEPTTGAIQYIEQLFREKPPPVVLLWDYDEKVSSAGITYTEGTWDPLPRGFDASTLIQTAVSSFCHHGGNGSHATIQAHIYLNYSLFHHHIAAYDARNLQSLQATTCGVKISVTHECAHYAVTTNPAINNTLPRGLAIGGGNRVFKECVNLKTGTLEAGLVVERLWLGKLYGLAYDIDGQLAVFFTSSDRRLAEREREDNPPIVCQDPEIKADAEEEEDKYKPDRDEEAAFAAPDNAPTTVWLEAPDIVARFSNEHLPLFPAGTISTSSLVPRSVQQRASPSPSPPPTPTPIEVLKNTSYPRSIPPDTPTPKTKRKVLVGKTSVRNDCVVRDVS</sequence>
<dbReference type="AlphaFoldDB" id="A0AAD7JYL7"/>